<evidence type="ECO:0000313" key="2">
    <source>
        <dbReference type="Proteomes" id="UP000015106"/>
    </source>
</evidence>
<reference evidence="2" key="1">
    <citation type="journal article" date="2013" name="Nature">
        <title>Draft genome of the wheat A-genome progenitor Triticum urartu.</title>
        <authorList>
            <person name="Ling H.Q."/>
            <person name="Zhao S."/>
            <person name="Liu D."/>
            <person name="Wang J."/>
            <person name="Sun H."/>
            <person name="Zhang C."/>
            <person name="Fan H."/>
            <person name="Li D."/>
            <person name="Dong L."/>
            <person name="Tao Y."/>
            <person name="Gao C."/>
            <person name="Wu H."/>
            <person name="Li Y."/>
            <person name="Cui Y."/>
            <person name="Guo X."/>
            <person name="Zheng S."/>
            <person name="Wang B."/>
            <person name="Yu K."/>
            <person name="Liang Q."/>
            <person name="Yang W."/>
            <person name="Lou X."/>
            <person name="Chen J."/>
            <person name="Feng M."/>
            <person name="Jian J."/>
            <person name="Zhang X."/>
            <person name="Luo G."/>
            <person name="Jiang Y."/>
            <person name="Liu J."/>
            <person name="Wang Z."/>
            <person name="Sha Y."/>
            <person name="Zhang B."/>
            <person name="Wu H."/>
            <person name="Tang D."/>
            <person name="Shen Q."/>
            <person name="Xue P."/>
            <person name="Zou S."/>
            <person name="Wang X."/>
            <person name="Liu X."/>
            <person name="Wang F."/>
            <person name="Yang Y."/>
            <person name="An X."/>
            <person name="Dong Z."/>
            <person name="Zhang K."/>
            <person name="Zhang X."/>
            <person name="Luo M.C."/>
            <person name="Dvorak J."/>
            <person name="Tong Y."/>
            <person name="Wang J."/>
            <person name="Yang H."/>
            <person name="Li Z."/>
            <person name="Wang D."/>
            <person name="Zhang A."/>
            <person name="Wang J."/>
        </authorList>
    </citation>
    <scope>NUCLEOTIDE SEQUENCE</scope>
    <source>
        <strain evidence="2">cv. G1812</strain>
    </source>
</reference>
<accession>A0A8R7UXF1</accession>
<reference evidence="1" key="3">
    <citation type="submission" date="2022-06" db="UniProtKB">
        <authorList>
            <consortium name="EnsemblPlants"/>
        </authorList>
    </citation>
    <scope>IDENTIFICATION</scope>
</reference>
<proteinExistence type="predicted"/>
<name>A0A8R7UXF1_TRIUA</name>
<dbReference type="AlphaFoldDB" id="A0A8R7UXF1"/>
<evidence type="ECO:0000313" key="1">
    <source>
        <dbReference type="EnsemblPlants" id="TuG1812G0600004136.01.T01.cds246855"/>
    </source>
</evidence>
<dbReference type="EnsemblPlants" id="TuG1812G0600004136.01.T01">
    <property type="protein sequence ID" value="TuG1812G0600004136.01.T01.cds246855"/>
    <property type="gene ID" value="TuG1812G0600004136.01"/>
</dbReference>
<organism evidence="1 2">
    <name type="scientific">Triticum urartu</name>
    <name type="common">Red wild einkorn</name>
    <name type="synonym">Crithodium urartu</name>
    <dbReference type="NCBI Taxonomy" id="4572"/>
    <lineage>
        <taxon>Eukaryota</taxon>
        <taxon>Viridiplantae</taxon>
        <taxon>Streptophyta</taxon>
        <taxon>Embryophyta</taxon>
        <taxon>Tracheophyta</taxon>
        <taxon>Spermatophyta</taxon>
        <taxon>Magnoliopsida</taxon>
        <taxon>Liliopsida</taxon>
        <taxon>Poales</taxon>
        <taxon>Poaceae</taxon>
        <taxon>BOP clade</taxon>
        <taxon>Pooideae</taxon>
        <taxon>Triticodae</taxon>
        <taxon>Triticeae</taxon>
        <taxon>Triticinae</taxon>
        <taxon>Triticum</taxon>
    </lineage>
</organism>
<reference evidence="1" key="2">
    <citation type="submission" date="2018-03" db="EMBL/GenBank/DDBJ databases">
        <title>The Triticum urartu genome reveals the dynamic nature of wheat genome evolution.</title>
        <authorList>
            <person name="Ling H."/>
            <person name="Ma B."/>
            <person name="Shi X."/>
            <person name="Liu H."/>
            <person name="Dong L."/>
            <person name="Sun H."/>
            <person name="Cao Y."/>
            <person name="Gao Q."/>
            <person name="Zheng S."/>
            <person name="Li Y."/>
            <person name="Yu Y."/>
            <person name="Du H."/>
            <person name="Qi M."/>
            <person name="Li Y."/>
            <person name="Yu H."/>
            <person name="Cui Y."/>
            <person name="Wang N."/>
            <person name="Chen C."/>
            <person name="Wu H."/>
            <person name="Zhao Y."/>
            <person name="Zhang J."/>
            <person name="Li Y."/>
            <person name="Zhou W."/>
            <person name="Zhang B."/>
            <person name="Hu W."/>
            <person name="Eijk M."/>
            <person name="Tang J."/>
            <person name="Witsenboer H."/>
            <person name="Zhao S."/>
            <person name="Li Z."/>
            <person name="Zhang A."/>
            <person name="Wang D."/>
            <person name="Liang C."/>
        </authorList>
    </citation>
    <scope>NUCLEOTIDE SEQUENCE [LARGE SCALE GENOMIC DNA]</scope>
    <source>
        <strain evidence="1">cv. G1812</strain>
    </source>
</reference>
<dbReference type="Proteomes" id="UP000015106">
    <property type="component" value="Chromosome 6"/>
</dbReference>
<keyword evidence="2" id="KW-1185">Reference proteome</keyword>
<sequence length="91" mass="10441">MFLTNFIIDKACLLTYTWFSQTSPIYNETCLGIQSTSVLIQFFLAITHVFMQICSPNFQSCITDVHSHMVSDIVSYQTFIFQEEAESTLPI</sequence>
<protein>
    <submittedName>
        <fullName evidence="1">Uncharacterized protein</fullName>
    </submittedName>
</protein>
<dbReference type="Gramene" id="TuG1812G0600004136.01.T01">
    <property type="protein sequence ID" value="TuG1812G0600004136.01.T01.cds246855"/>
    <property type="gene ID" value="TuG1812G0600004136.01"/>
</dbReference>